<dbReference type="Pfam" id="PF13688">
    <property type="entry name" value="Reprolysin_5"/>
    <property type="match status" value="1"/>
</dbReference>
<evidence type="ECO:0000313" key="5">
    <source>
        <dbReference type="Proteomes" id="UP000837803"/>
    </source>
</evidence>
<evidence type="ECO:0000259" key="3">
    <source>
        <dbReference type="PROSITE" id="PS50853"/>
    </source>
</evidence>
<dbReference type="Pfam" id="PF18911">
    <property type="entry name" value="PKD_4"/>
    <property type="match status" value="1"/>
</dbReference>
<dbReference type="SUPFAM" id="SSF49299">
    <property type="entry name" value="PKD domain"/>
    <property type="match status" value="1"/>
</dbReference>
<dbReference type="InterPro" id="IPR013783">
    <property type="entry name" value="Ig-like_fold"/>
</dbReference>
<dbReference type="Proteomes" id="UP000837803">
    <property type="component" value="Unassembled WGS sequence"/>
</dbReference>
<dbReference type="PROSITE" id="PS50093">
    <property type="entry name" value="PKD"/>
    <property type="match status" value="1"/>
</dbReference>
<dbReference type="Gene3D" id="2.60.40.10">
    <property type="entry name" value="Immunoglobulins"/>
    <property type="match status" value="1"/>
</dbReference>
<dbReference type="PANTHER" id="PTHR11905">
    <property type="entry name" value="ADAM A DISINTEGRIN AND METALLOPROTEASE DOMAIN"/>
    <property type="match status" value="1"/>
</dbReference>
<comment type="caution">
    <text evidence="4">The sequence shown here is derived from an EMBL/GenBank/DDBJ whole genome shotgun (WGS) entry which is preliminary data.</text>
</comment>
<reference evidence="4" key="1">
    <citation type="submission" date="2021-12" db="EMBL/GenBank/DDBJ databases">
        <authorList>
            <person name="Rodrigo-Torres L."/>
            <person name="Arahal R. D."/>
            <person name="Lucena T."/>
        </authorList>
    </citation>
    <scope>NUCLEOTIDE SEQUENCE</scope>
    <source>
        <strain evidence="4">CECT 8419</strain>
    </source>
</reference>
<dbReference type="PANTHER" id="PTHR11905:SF159">
    <property type="entry name" value="ADAM METALLOPROTEASE"/>
    <property type="match status" value="1"/>
</dbReference>
<sequence>MVVLCGGVPLSLSAQQLDFTPSPSTPELRRTLGEQFAPGVRTLSLRTEKAAADQADTTGDTLVLRIPDPDGKGNIVLDLHPVDLYAPTATVRLLTPTGEQQHPLPRRLTYRGHVRGRPDQRAAFVRSGSYLSGQILRNGQRTYLVPAHTLAPAAPPDRFVLYKEAARKQAPAPEVRCGVDEAAAHDKRATRKANAQQLTGQCYRVALGVASDYQLYQDQGSDVQNVINHVATVMLDVVTDYTTDDFDDALDFQIAEQVIATCADCDPWTPSTDPGELLSDFGDWIDGGGFSQPVSMGQLRTTRNFDGSTVGLAWRSPDLLCRQGANHVLQDYTSDPELLRVLTSHEIGHNLNATHDASGSSTIMAPSINRTTSWSAASVTTIDQTVDDSQACLNACAAPACAPVEDVTIDALTASGFELSWTAGTAGSYQIRVVDAQTDVQLYEQTTSSNAPGLIEPPGWERCRSYRVSVATDCGAGEYAPPVTLLLRYTAAGCADFVADTTFAWGTLPVTFTDLSLEATRWDWDFGDGTTSTAQHPTHTYTTPGHYTVRLTVNDGGHSTTRTGLVQLLRAEVAAPYAVDDGGNMEGGDFAVGSLTPGQEVLFEQGRPVDYFSNQSTSWVTKLSGDVAGRTSRSVLLGPEFDLRTVTNPVVQFDLGMEALYCNAPYAMQLQYTTDRGASWTRLGSAADPDWYNKDPADDCPLAAGVFADQTGWLFSSPGESFAYPLDALQGEASVIFRFVFSVAGGYSPQGYRRGAQVDNFTVSGQEAGTAMPVDLLSFSGRQEQRQVILEWETASESDNDHFLIERRTAQGEYTALSRVGGAGTTRVARSYRSVDPTPGAGINYYRLTQVDYDGSRTVYPRVVAATYAVDAAGTVYPNPVVGDVLKLDFPTADGGEVQLSLYDQRGRCVYATVVTVQPYAATISLPMEGLARGVYSLRTRYGAVVQRWRVVRG</sequence>
<organism evidence="4 5">
    <name type="scientific">Neolewinella maritima</name>
    <dbReference type="NCBI Taxonomy" id="1383882"/>
    <lineage>
        <taxon>Bacteria</taxon>
        <taxon>Pseudomonadati</taxon>
        <taxon>Bacteroidota</taxon>
        <taxon>Saprospiria</taxon>
        <taxon>Saprospirales</taxon>
        <taxon>Lewinellaceae</taxon>
        <taxon>Neolewinella</taxon>
    </lineage>
</organism>
<evidence type="ECO:0000259" key="1">
    <source>
        <dbReference type="PROSITE" id="PS50093"/>
    </source>
</evidence>
<dbReference type="Gene3D" id="2.60.120.260">
    <property type="entry name" value="Galactose-binding domain-like"/>
    <property type="match status" value="1"/>
</dbReference>
<keyword evidence="5" id="KW-1185">Reference proteome</keyword>
<dbReference type="CDD" id="cd00146">
    <property type="entry name" value="PKD"/>
    <property type="match status" value="1"/>
</dbReference>
<evidence type="ECO:0008006" key="6">
    <source>
        <dbReference type="Google" id="ProtNLM"/>
    </source>
</evidence>
<gene>
    <name evidence="4" type="ORF">LEM8419_02355</name>
</gene>
<feature type="domain" description="Peptidase M12B" evidence="2">
    <location>
        <begin position="203"/>
        <end position="356"/>
    </location>
</feature>
<protein>
    <recommendedName>
        <fullName evidence="6">PKD domain-containing protein</fullName>
    </recommendedName>
</protein>
<dbReference type="SUPFAM" id="SSF55486">
    <property type="entry name" value="Metalloproteases ('zincins'), catalytic domain"/>
    <property type="match status" value="1"/>
</dbReference>
<feature type="domain" description="PKD" evidence="1">
    <location>
        <begin position="522"/>
        <end position="555"/>
    </location>
</feature>
<dbReference type="InterPro" id="IPR024079">
    <property type="entry name" value="MetalloPept_cat_dom_sf"/>
</dbReference>
<feature type="domain" description="Fibronectin type-III" evidence="3">
    <location>
        <begin position="403"/>
        <end position="493"/>
    </location>
</feature>
<dbReference type="NCBIfam" id="TIGR04183">
    <property type="entry name" value="Por_Secre_tail"/>
    <property type="match status" value="1"/>
</dbReference>
<dbReference type="PROSITE" id="PS50215">
    <property type="entry name" value="ADAM_MEPRO"/>
    <property type="match status" value="1"/>
</dbReference>
<dbReference type="InterPro" id="IPR001590">
    <property type="entry name" value="Peptidase_M12B"/>
</dbReference>
<name>A0ABM9B2S0_9BACT</name>
<dbReference type="PROSITE" id="PS50853">
    <property type="entry name" value="FN3"/>
    <property type="match status" value="1"/>
</dbReference>
<evidence type="ECO:0000259" key="2">
    <source>
        <dbReference type="PROSITE" id="PS50215"/>
    </source>
</evidence>
<dbReference type="EMBL" id="CAKLPZ010000003">
    <property type="protein sequence ID" value="CAH1001452.1"/>
    <property type="molecule type" value="Genomic_DNA"/>
</dbReference>
<dbReference type="InterPro" id="IPR003961">
    <property type="entry name" value="FN3_dom"/>
</dbReference>
<dbReference type="InterPro" id="IPR035986">
    <property type="entry name" value="PKD_dom_sf"/>
</dbReference>
<dbReference type="InterPro" id="IPR022409">
    <property type="entry name" value="PKD/Chitinase_dom"/>
</dbReference>
<dbReference type="Gene3D" id="3.40.390.10">
    <property type="entry name" value="Collagenase (Catalytic Domain)"/>
    <property type="match status" value="1"/>
</dbReference>
<proteinExistence type="predicted"/>
<evidence type="ECO:0000313" key="4">
    <source>
        <dbReference type="EMBL" id="CAH1001452.1"/>
    </source>
</evidence>
<dbReference type="InterPro" id="IPR026444">
    <property type="entry name" value="Secre_tail"/>
</dbReference>
<dbReference type="InterPro" id="IPR000601">
    <property type="entry name" value="PKD_dom"/>
</dbReference>
<accession>A0ABM9B2S0</accession>
<dbReference type="SMART" id="SM00089">
    <property type="entry name" value="PKD"/>
    <property type="match status" value="1"/>
</dbReference>